<sequence>MEGETKVVLLSGAAGGIGRAAALKFASTGAALALTDIPQDGLRETARLAGEAGAQVWAHTCDISLEDDVTGLIEGAVTRFGRLDIAVNNAGIAHEPARIADLDLATFQRMLAVNLTGTFLCLRAQTAIMREQGHGSILNVASLAGLVGAPLLGAYAAAKHGVVGLTKTAAAECARSRVRVNALCPSFADTAMVGAIASGMRGSADEAVSRLLAGIPMGRLASPQEIAEAIVWITGDANSFMTGQAVALDGGASAV</sequence>
<proteinExistence type="inferred from homology"/>
<comment type="caution">
    <text evidence="3">The sequence shown here is derived from an EMBL/GenBank/DDBJ whole genome shotgun (WGS) entry which is preliminary data.</text>
</comment>
<comment type="similarity">
    <text evidence="1">Belongs to the short-chain dehydrogenases/reductases (SDR) family.</text>
</comment>
<dbReference type="PRINTS" id="PR00081">
    <property type="entry name" value="GDHRDH"/>
</dbReference>
<dbReference type="PANTHER" id="PTHR24321:SF8">
    <property type="entry name" value="ESTRADIOL 17-BETA-DEHYDROGENASE 8-RELATED"/>
    <property type="match status" value="1"/>
</dbReference>
<dbReference type="AlphaFoldDB" id="A0A2T5V6P2"/>
<dbReference type="EMBL" id="QAYG01000007">
    <property type="protein sequence ID" value="PTW59410.1"/>
    <property type="molecule type" value="Genomic_DNA"/>
</dbReference>
<dbReference type="InterPro" id="IPR036291">
    <property type="entry name" value="NAD(P)-bd_dom_sf"/>
</dbReference>
<dbReference type="InterPro" id="IPR020904">
    <property type="entry name" value="Sc_DH/Rdtase_CS"/>
</dbReference>
<gene>
    <name evidence="3" type="ORF">C8N35_107123</name>
</gene>
<dbReference type="Proteomes" id="UP000244081">
    <property type="component" value="Unassembled WGS sequence"/>
</dbReference>
<keyword evidence="4" id="KW-1185">Reference proteome</keyword>
<organism evidence="3 4">
    <name type="scientific">Breoghania corrubedonensis</name>
    <dbReference type="NCBI Taxonomy" id="665038"/>
    <lineage>
        <taxon>Bacteria</taxon>
        <taxon>Pseudomonadati</taxon>
        <taxon>Pseudomonadota</taxon>
        <taxon>Alphaproteobacteria</taxon>
        <taxon>Hyphomicrobiales</taxon>
        <taxon>Stappiaceae</taxon>
        <taxon>Breoghania</taxon>
    </lineage>
</organism>
<evidence type="ECO:0000256" key="1">
    <source>
        <dbReference type="ARBA" id="ARBA00006484"/>
    </source>
</evidence>
<dbReference type="OrthoDB" id="9792355at2"/>
<dbReference type="NCBIfam" id="NF005559">
    <property type="entry name" value="PRK07231.1"/>
    <property type="match status" value="1"/>
</dbReference>
<dbReference type="PRINTS" id="PR00080">
    <property type="entry name" value="SDRFAMILY"/>
</dbReference>
<dbReference type="Pfam" id="PF13561">
    <property type="entry name" value="adh_short_C2"/>
    <property type="match status" value="1"/>
</dbReference>
<evidence type="ECO:0000313" key="3">
    <source>
        <dbReference type="EMBL" id="PTW59410.1"/>
    </source>
</evidence>
<reference evidence="3 4" key="1">
    <citation type="submission" date="2018-04" db="EMBL/GenBank/DDBJ databases">
        <title>Genomic Encyclopedia of Archaeal and Bacterial Type Strains, Phase II (KMG-II): from individual species to whole genera.</title>
        <authorList>
            <person name="Goeker M."/>
        </authorList>
    </citation>
    <scope>NUCLEOTIDE SEQUENCE [LARGE SCALE GENOMIC DNA]</scope>
    <source>
        <strain evidence="3 4">DSM 23382</strain>
    </source>
</reference>
<keyword evidence="2" id="KW-0560">Oxidoreductase</keyword>
<dbReference type="PANTHER" id="PTHR24321">
    <property type="entry name" value="DEHYDROGENASES, SHORT CHAIN"/>
    <property type="match status" value="1"/>
</dbReference>
<evidence type="ECO:0000313" key="4">
    <source>
        <dbReference type="Proteomes" id="UP000244081"/>
    </source>
</evidence>
<accession>A0A2T5V6P2</accession>
<dbReference type="Gene3D" id="3.40.50.720">
    <property type="entry name" value="NAD(P)-binding Rossmann-like Domain"/>
    <property type="match status" value="1"/>
</dbReference>
<dbReference type="RefSeq" id="WP_107990939.1">
    <property type="nucleotide sequence ID" value="NZ_QAYG01000007.1"/>
</dbReference>
<dbReference type="SUPFAM" id="SSF51735">
    <property type="entry name" value="NAD(P)-binding Rossmann-fold domains"/>
    <property type="match status" value="1"/>
</dbReference>
<dbReference type="PROSITE" id="PS00061">
    <property type="entry name" value="ADH_SHORT"/>
    <property type="match status" value="1"/>
</dbReference>
<dbReference type="GO" id="GO:0016491">
    <property type="term" value="F:oxidoreductase activity"/>
    <property type="evidence" value="ECO:0007669"/>
    <property type="project" value="UniProtKB-KW"/>
</dbReference>
<dbReference type="FunFam" id="3.40.50.720:FF:000084">
    <property type="entry name" value="Short-chain dehydrogenase reductase"/>
    <property type="match status" value="1"/>
</dbReference>
<dbReference type="CDD" id="cd05233">
    <property type="entry name" value="SDR_c"/>
    <property type="match status" value="1"/>
</dbReference>
<dbReference type="InterPro" id="IPR002347">
    <property type="entry name" value="SDR_fam"/>
</dbReference>
<evidence type="ECO:0000256" key="2">
    <source>
        <dbReference type="ARBA" id="ARBA00023002"/>
    </source>
</evidence>
<name>A0A2T5V6P2_9HYPH</name>
<protein>
    <submittedName>
        <fullName evidence="3">NAD(P)-dependent dehydrogenase (Short-subunit alcohol dehydrogenase family)</fullName>
    </submittedName>
</protein>